<proteinExistence type="predicted"/>
<sequence length="445" mass="49897">MGIIVFFFISVSISLIAQALPLETTKAQSKASKESVTIITNTEIVSNFIWRGIDIGGDMLRRRNGEMYSSYTYSPALQPTIDIYSPSKNFQFQMFGSFQLRNREDRDSDRRLFQTGSGGVGPSYISEEPKYWDASNQDLCAQNIQTQSTGAMPDYSTCGSRVPGKDVTPTTEPNGMRRADGLFTAFIYNFDESRLGKISAGIWFYNTFNKSPAFAMSPSTQNGNPYASGGTGTPYSPNVYNSNNTNAITRLSWHEYFIFWKLPFLESIEPTFSIYTQYSTDNGGYMAGKNYLSLAMGHEFRKDQFFRIQPSLQFGYAAANNLLDNRNGIQDITGGWTFSLGDFFARIVGIYRPDLYIWDTNNAYGYAGGDPSRASWNRTSEDGRIPNPARMYGADNTFVLNAIEGLNTGNASVDSVAKLYLREKYTLQKIPQTILYYSFGVTKSF</sequence>
<name>A0A4V3JRR0_9LEPT</name>
<keyword evidence="3" id="KW-1185">Reference proteome</keyword>
<gene>
    <name evidence="2" type="ORF">EHQ58_05630</name>
</gene>
<feature type="region of interest" description="Disordered" evidence="1">
    <location>
        <begin position="151"/>
        <end position="174"/>
    </location>
</feature>
<evidence type="ECO:0000256" key="1">
    <source>
        <dbReference type="SAM" id="MobiDB-lite"/>
    </source>
</evidence>
<reference evidence="2" key="1">
    <citation type="journal article" date="2019" name="PLoS Negl. Trop. Dis.">
        <title>Revisiting the worldwide diversity of Leptospira species in the environment.</title>
        <authorList>
            <person name="Vincent A.T."/>
            <person name="Schiettekatte O."/>
            <person name="Bourhy P."/>
            <person name="Veyrier F.J."/>
            <person name="Picardeau M."/>
        </authorList>
    </citation>
    <scope>NUCLEOTIDE SEQUENCE [LARGE SCALE GENOMIC DNA]</scope>
    <source>
        <strain evidence="2">201702476</strain>
    </source>
</reference>
<protein>
    <submittedName>
        <fullName evidence="2">Uncharacterized protein</fullName>
    </submittedName>
</protein>
<dbReference type="AlphaFoldDB" id="A0A4V3JRR0"/>
<dbReference type="Proteomes" id="UP000297693">
    <property type="component" value="Unassembled WGS sequence"/>
</dbReference>
<evidence type="ECO:0000313" key="2">
    <source>
        <dbReference type="EMBL" id="TGL61325.1"/>
    </source>
</evidence>
<accession>A0A4V3JRR0</accession>
<organism evidence="2 3">
    <name type="scientific">Leptospira ognonensis</name>
    <dbReference type="NCBI Taxonomy" id="2484945"/>
    <lineage>
        <taxon>Bacteria</taxon>
        <taxon>Pseudomonadati</taxon>
        <taxon>Spirochaetota</taxon>
        <taxon>Spirochaetia</taxon>
        <taxon>Leptospirales</taxon>
        <taxon>Leptospiraceae</taxon>
        <taxon>Leptospira</taxon>
    </lineage>
</organism>
<comment type="caution">
    <text evidence="2">The sequence shown here is derived from an EMBL/GenBank/DDBJ whole genome shotgun (WGS) entry which is preliminary data.</text>
</comment>
<dbReference type="EMBL" id="RQGD01000020">
    <property type="protein sequence ID" value="TGL61325.1"/>
    <property type="molecule type" value="Genomic_DNA"/>
</dbReference>
<dbReference type="OrthoDB" id="343291at2"/>
<evidence type="ECO:0000313" key="3">
    <source>
        <dbReference type="Proteomes" id="UP000297693"/>
    </source>
</evidence>